<evidence type="ECO:0000313" key="4">
    <source>
        <dbReference type="Proteomes" id="UP000249633"/>
    </source>
</evidence>
<evidence type="ECO:0000313" key="3">
    <source>
        <dbReference type="EMBL" id="PZP28379.1"/>
    </source>
</evidence>
<sequence>MRCWRFVSVLLLALSAPGLRAEPADALAPLAWLAGCWAEAGGEPGSQEQWLAPAGGSMLGMNRSLRGGRLAQFEFMLIRTRFDGRLAFVAWPGGRNETEFLQTSLNADEAVFESGRSDFPNRVIYRRTGERSMSGRIEGQANGQPRAVDFPFVRADCR</sequence>
<name>A0A2W5FFD0_9BURK</name>
<dbReference type="Proteomes" id="UP000249633">
    <property type="component" value="Unassembled WGS sequence"/>
</dbReference>
<keyword evidence="1" id="KW-0732">Signal</keyword>
<proteinExistence type="predicted"/>
<dbReference type="InterPro" id="IPR046232">
    <property type="entry name" value="DUF6265"/>
</dbReference>
<dbReference type="Pfam" id="PF19780">
    <property type="entry name" value="DUF6265"/>
    <property type="match status" value="1"/>
</dbReference>
<dbReference type="AlphaFoldDB" id="A0A2W5FFD0"/>
<accession>A0A2W5FFD0</accession>
<evidence type="ECO:0000259" key="2">
    <source>
        <dbReference type="Pfam" id="PF19780"/>
    </source>
</evidence>
<feature type="domain" description="DUF6265" evidence="2">
    <location>
        <begin position="31"/>
        <end position="138"/>
    </location>
</feature>
<protein>
    <recommendedName>
        <fullName evidence="2">DUF6265 domain-containing protein</fullName>
    </recommendedName>
</protein>
<feature type="signal peptide" evidence="1">
    <location>
        <begin position="1"/>
        <end position="21"/>
    </location>
</feature>
<evidence type="ECO:0000256" key="1">
    <source>
        <dbReference type="SAM" id="SignalP"/>
    </source>
</evidence>
<reference evidence="3 4" key="1">
    <citation type="submission" date="2017-08" db="EMBL/GenBank/DDBJ databases">
        <title>Infants hospitalized years apart are colonized by the same room-sourced microbial strains.</title>
        <authorList>
            <person name="Brooks B."/>
            <person name="Olm M.R."/>
            <person name="Firek B.A."/>
            <person name="Baker R."/>
            <person name="Thomas B.C."/>
            <person name="Morowitz M.J."/>
            <person name="Banfield J.F."/>
        </authorList>
    </citation>
    <scope>NUCLEOTIDE SEQUENCE [LARGE SCALE GENOMIC DNA]</scope>
    <source>
        <strain evidence="3">S2_012_000_R2_81</strain>
    </source>
</reference>
<organism evidence="3 4">
    <name type="scientific">Roseateles depolymerans</name>
    <dbReference type="NCBI Taxonomy" id="76731"/>
    <lineage>
        <taxon>Bacteria</taxon>
        <taxon>Pseudomonadati</taxon>
        <taxon>Pseudomonadota</taxon>
        <taxon>Betaproteobacteria</taxon>
        <taxon>Burkholderiales</taxon>
        <taxon>Sphaerotilaceae</taxon>
        <taxon>Roseateles</taxon>
    </lineage>
</organism>
<dbReference type="EMBL" id="QFOD01000023">
    <property type="protein sequence ID" value="PZP28379.1"/>
    <property type="molecule type" value="Genomic_DNA"/>
</dbReference>
<comment type="caution">
    <text evidence="3">The sequence shown here is derived from an EMBL/GenBank/DDBJ whole genome shotgun (WGS) entry which is preliminary data.</text>
</comment>
<feature type="chain" id="PRO_5016027026" description="DUF6265 domain-containing protein" evidence="1">
    <location>
        <begin position="22"/>
        <end position="158"/>
    </location>
</feature>
<gene>
    <name evidence="3" type="ORF">DI603_19640</name>
</gene>